<dbReference type="Gene3D" id="3.40.50.300">
    <property type="entry name" value="P-loop containing nucleotide triphosphate hydrolases"/>
    <property type="match status" value="1"/>
</dbReference>
<dbReference type="GO" id="GO:0015421">
    <property type="term" value="F:ABC-type oligopeptide transporter activity"/>
    <property type="evidence" value="ECO:0007669"/>
    <property type="project" value="TreeGrafter"/>
</dbReference>
<evidence type="ECO:0000313" key="2">
    <source>
        <dbReference type="EMBL" id="KTD73431.1"/>
    </source>
</evidence>
<dbReference type="EC" id="3.6.3.44" evidence="2"/>
<dbReference type="SUPFAM" id="SSF52540">
    <property type="entry name" value="P-loop containing nucleoside triphosphate hydrolases"/>
    <property type="match status" value="1"/>
</dbReference>
<keyword evidence="2" id="KW-0378">Hydrolase</keyword>
<feature type="region of interest" description="Disordered" evidence="1">
    <location>
        <begin position="85"/>
        <end position="104"/>
    </location>
</feature>
<protein>
    <submittedName>
        <fullName evidence="2">Multidrug resistance ABC transporter ATP-binding protein</fullName>
        <ecNumber evidence="2">3.6.3.44</ecNumber>
    </submittedName>
</protein>
<comment type="caution">
    <text evidence="2">The sequence shown here is derived from an EMBL/GenBank/DDBJ whole genome shotgun (WGS) entry which is preliminary data.</text>
</comment>
<dbReference type="EMBL" id="LNZA01000001">
    <property type="protein sequence ID" value="KTD73431.1"/>
    <property type="molecule type" value="Genomic_DNA"/>
</dbReference>
<evidence type="ECO:0000313" key="3">
    <source>
        <dbReference type="Proteomes" id="UP000054693"/>
    </source>
</evidence>
<dbReference type="Proteomes" id="UP000054693">
    <property type="component" value="Unassembled WGS sequence"/>
</dbReference>
<dbReference type="PATRIC" id="fig|40335.7.peg.1358"/>
<keyword evidence="3" id="KW-1185">Reference proteome</keyword>
<dbReference type="GO" id="GO:0090374">
    <property type="term" value="P:oligopeptide export from mitochondrion"/>
    <property type="evidence" value="ECO:0007669"/>
    <property type="project" value="TreeGrafter"/>
</dbReference>
<dbReference type="InterPro" id="IPR027417">
    <property type="entry name" value="P-loop_NTPase"/>
</dbReference>
<gene>
    <name evidence="2" type="ORF">Ltuc_1278</name>
</gene>
<keyword evidence="2" id="KW-0547">Nucleotide-binding</keyword>
<dbReference type="InterPro" id="IPR039421">
    <property type="entry name" value="Type_1_exporter"/>
</dbReference>
<organism evidence="2 3">
    <name type="scientific">Legionella tucsonensis</name>
    <dbReference type="NCBI Taxonomy" id="40335"/>
    <lineage>
        <taxon>Bacteria</taxon>
        <taxon>Pseudomonadati</taxon>
        <taxon>Pseudomonadota</taxon>
        <taxon>Gammaproteobacteria</taxon>
        <taxon>Legionellales</taxon>
        <taxon>Legionellaceae</taxon>
        <taxon>Legionella</taxon>
    </lineage>
</organism>
<dbReference type="GO" id="GO:0016787">
    <property type="term" value="F:hydrolase activity"/>
    <property type="evidence" value="ECO:0007669"/>
    <property type="project" value="UniProtKB-KW"/>
</dbReference>
<dbReference type="PANTHER" id="PTHR43394">
    <property type="entry name" value="ATP-DEPENDENT PERMEASE MDL1, MITOCHONDRIAL"/>
    <property type="match status" value="1"/>
</dbReference>
<feature type="compositionally biased region" description="Acidic residues" evidence="1">
    <location>
        <begin position="95"/>
        <end position="104"/>
    </location>
</feature>
<proteinExistence type="predicted"/>
<reference evidence="2 3" key="1">
    <citation type="submission" date="2015-11" db="EMBL/GenBank/DDBJ databases">
        <title>Genomic analysis of 38 Legionella species identifies large and diverse effector repertoires.</title>
        <authorList>
            <person name="Burstein D."/>
            <person name="Amaro F."/>
            <person name="Zusman T."/>
            <person name="Lifshitz Z."/>
            <person name="Cohen O."/>
            <person name="Gilbert J.A."/>
            <person name="Pupko T."/>
            <person name="Shuman H.A."/>
            <person name="Segal G."/>
        </authorList>
    </citation>
    <scope>NUCLEOTIDE SEQUENCE [LARGE SCALE GENOMIC DNA]</scope>
    <source>
        <strain evidence="2 3">ATCC 49180</strain>
    </source>
</reference>
<sequence length="104" mass="11709">MLDETTSQLDSITESSIQESLWELMQSRTTIVIAHRLSTLLHMDRILIFDKVHIVEIVEDGTHAELLHLGGFYKTLWDTQVGGFLPDEQKRAPEDSADSGAVDD</sequence>
<dbReference type="GO" id="GO:0005524">
    <property type="term" value="F:ATP binding"/>
    <property type="evidence" value="ECO:0007669"/>
    <property type="project" value="UniProtKB-KW"/>
</dbReference>
<accession>A0A0W0ZWF6</accession>
<evidence type="ECO:0000256" key="1">
    <source>
        <dbReference type="SAM" id="MobiDB-lite"/>
    </source>
</evidence>
<keyword evidence="2" id="KW-0067">ATP-binding</keyword>
<dbReference type="STRING" id="40335.Ltuc_1278"/>
<dbReference type="AlphaFoldDB" id="A0A0W0ZWF6"/>
<name>A0A0W0ZWF6_9GAMM</name>
<dbReference type="PANTHER" id="PTHR43394:SF1">
    <property type="entry name" value="ATP-BINDING CASSETTE SUB-FAMILY B MEMBER 10, MITOCHONDRIAL"/>
    <property type="match status" value="1"/>
</dbReference>